<protein>
    <submittedName>
        <fullName evidence="4">Flp pilus assembly protein CpaB</fullName>
    </submittedName>
</protein>
<evidence type="ECO:0000259" key="3">
    <source>
        <dbReference type="SMART" id="SM00858"/>
    </source>
</evidence>
<dbReference type="InterPro" id="IPR031571">
    <property type="entry name" value="RcpC_dom"/>
</dbReference>
<dbReference type="InterPro" id="IPR013974">
    <property type="entry name" value="SAF"/>
</dbReference>
<name>A0A1H1L625_9ACTN</name>
<dbReference type="SMART" id="SM00858">
    <property type="entry name" value="SAF"/>
    <property type="match status" value="1"/>
</dbReference>
<evidence type="ECO:0000256" key="2">
    <source>
        <dbReference type="SAM" id="Phobius"/>
    </source>
</evidence>
<organism evidence="4 5">
    <name type="scientific">Actinopolymorpha singaporensis</name>
    <dbReference type="NCBI Taxonomy" id="117157"/>
    <lineage>
        <taxon>Bacteria</taxon>
        <taxon>Bacillati</taxon>
        <taxon>Actinomycetota</taxon>
        <taxon>Actinomycetes</taxon>
        <taxon>Propionibacteriales</taxon>
        <taxon>Actinopolymorphaceae</taxon>
        <taxon>Actinopolymorpha</taxon>
    </lineage>
</organism>
<keyword evidence="5" id="KW-1185">Reference proteome</keyword>
<accession>A0A1H1L625</accession>
<dbReference type="CDD" id="cd11614">
    <property type="entry name" value="SAF_CpaB_FlgA_like"/>
    <property type="match status" value="1"/>
</dbReference>
<feature type="compositionally biased region" description="Gly residues" evidence="1">
    <location>
        <begin position="225"/>
        <end position="248"/>
    </location>
</feature>
<feature type="region of interest" description="Disordered" evidence="1">
    <location>
        <begin position="1"/>
        <end position="47"/>
    </location>
</feature>
<dbReference type="Proteomes" id="UP000198983">
    <property type="component" value="Chromosome I"/>
</dbReference>
<dbReference type="InterPro" id="IPR017592">
    <property type="entry name" value="Pilus_assmbl_Flp-typ_CpaB"/>
</dbReference>
<feature type="compositionally biased region" description="Low complexity" evidence="1">
    <location>
        <begin position="24"/>
        <end position="38"/>
    </location>
</feature>
<sequence length="287" mass="28395">MSRRRFVTSRPDASPTDPFGAGGLSSAASSAGLPGSPGRAHDRTGRRGVLREVTRAISRHRRLVAAGLAAAGVALALHLLAPEPPRTVAVLAAARDLSGGAPLTPADVREVALPPQVVPAGVLLPGDPRSGGPGRRGAVVAGPVRAGEPLTDVRLLGPDLLARVRSSTQVVAAPVRVADPGSLALVRPGDRIDLLAADTGVDQAAARPARVVATHVRVLALPGSTGEGANGSGGDDGEPLGGLGSGGSVETGGEGGLVVVAVPAETAADLARAAVTSRISLVLRAVP</sequence>
<dbReference type="EMBL" id="LT629732">
    <property type="protein sequence ID" value="SDR70031.1"/>
    <property type="molecule type" value="Genomic_DNA"/>
</dbReference>
<feature type="transmembrane region" description="Helical" evidence="2">
    <location>
        <begin position="63"/>
        <end position="81"/>
    </location>
</feature>
<gene>
    <name evidence="4" type="ORF">SAMN04489717_0139</name>
</gene>
<proteinExistence type="predicted"/>
<keyword evidence="2" id="KW-0812">Transmembrane</keyword>
<dbReference type="NCBIfam" id="TIGR03177">
    <property type="entry name" value="pilus_cpaB"/>
    <property type="match status" value="1"/>
</dbReference>
<evidence type="ECO:0000313" key="4">
    <source>
        <dbReference type="EMBL" id="SDR70031.1"/>
    </source>
</evidence>
<dbReference type="RefSeq" id="WP_092649587.1">
    <property type="nucleotide sequence ID" value="NZ_LT629732.1"/>
</dbReference>
<dbReference type="STRING" id="117157.SAMN04489717_0139"/>
<keyword evidence="2" id="KW-0472">Membrane</keyword>
<dbReference type="Pfam" id="PF16976">
    <property type="entry name" value="RcpC"/>
    <property type="match status" value="1"/>
</dbReference>
<evidence type="ECO:0000313" key="5">
    <source>
        <dbReference type="Proteomes" id="UP000198983"/>
    </source>
</evidence>
<evidence type="ECO:0000256" key="1">
    <source>
        <dbReference type="SAM" id="MobiDB-lite"/>
    </source>
</evidence>
<keyword evidence="2" id="KW-1133">Transmembrane helix</keyword>
<feature type="region of interest" description="Disordered" evidence="1">
    <location>
        <begin position="222"/>
        <end position="248"/>
    </location>
</feature>
<dbReference type="OrthoDB" id="4808509at2"/>
<dbReference type="AlphaFoldDB" id="A0A1H1L625"/>
<feature type="domain" description="SAF" evidence="3">
    <location>
        <begin position="88"/>
        <end position="156"/>
    </location>
</feature>
<reference evidence="4 5" key="1">
    <citation type="submission" date="2016-10" db="EMBL/GenBank/DDBJ databases">
        <authorList>
            <person name="de Groot N.N."/>
        </authorList>
    </citation>
    <scope>NUCLEOTIDE SEQUENCE [LARGE SCALE GENOMIC DNA]</scope>
    <source>
        <strain evidence="4 5">DSM 22024</strain>
    </source>
</reference>